<sequence>MLFWLLHQRVTDLQLRTVSIFVGRVVLASIIMGLGLLLTRAVLDFVFGLVPALDTTHVPALGPIGTAAAVIKLAIELLVGVFIYIRGSRVLGIEELGPVKRVLDRFKLSWI</sequence>
<evidence type="ECO:0000256" key="1">
    <source>
        <dbReference type="SAM" id="Phobius"/>
    </source>
</evidence>
<reference evidence="2 3" key="1">
    <citation type="submission" date="2019-01" db="EMBL/GenBank/DDBJ databases">
        <title>Ktedonosporobacter rubrisoli SCAWS-G2.</title>
        <authorList>
            <person name="Huang Y."/>
            <person name="Yan B."/>
        </authorList>
    </citation>
    <scope>NUCLEOTIDE SEQUENCE [LARGE SCALE GENOMIC DNA]</scope>
    <source>
        <strain evidence="2 3">SCAWS-G2</strain>
    </source>
</reference>
<keyword evidence="1" id="KW-0472">Membrane</keyword>
<dbReference type="EMBL" id="CP035758">
    <property type="protein sequence ID" value="QBD78023.1"/>
    <property type="molecule type" value="Genomic_DNA"/>
</dbReference>
<feature type="transmembrane region" description="Helical" evidence="1">
    <location>
        <begin position="63"/>
        <end position="85"/>
    </location>
</feature>
<protein>
    <submittedName>
        <fullName evidence="2">Uncharacterized protein</fullName>
    </submittedName>
</protein>
<keyword evidence="1" id="KW-1133">Transmembrane helix</keyword>
<proteinExistence type="predicted"/>
<dbReference type="KEGG" id="kbs:EPA93_19300"/>
<gene>
    <name evidence="2" type="ORF">EPA93_19300</name>
</gene>
<name>A0A4P6JRS6_KTERU</name>
<dbReference type="AlphaFoldDB" id="A0A4P6JRS6"/>
<keyword evidence="1" id="KW-0812">Transmembrane</keyword>
<evidence type="ECO:0000313" key="2">
    <source>
        <dbReference type="EMBL" id="QBD78023.1"/>
    </source>
</evidence>
<accession>A0A4P6JRS6</accession>
<evidence type="ECO:0000313" key="3">
    <source>
        <dbReference type="Proteomes" id="UP000290365"/>
    </source>
</evidence>
<dbReference type="RefSeq" id="WP_129889076.1">
    <property type="nucleotide sequence ID" value="NZ_CP035758.1"/>
</dbReference>
<keyword evidence="3" id="KW-1185">Reference proteome</keyword>
<feature type="transmembrane region" description="Helical" evidence="1">
    <location>
        <begin position="21"/>
        <end position="43"/>
    </location>
</feature>
<dbReference type="Proteomes" id="UP000290365">
    <property type="component" value="Chromosome"/>
</dbReference>
<organism evidence="2 3">
    <name type="scientific">Ktedonosporobacter rubrisoli</name>
    <dbReference type="NCBI Taxonomy" id="2509675"/>
    <lineage>
        <taxon>Bacteria</taxon>
        <taxon>Bacillati</taxon>
        <taxon>Chloroflexota</taxon>
        <taxon>Ktedonobacteria</taxon>
        <taxon>Ktedonobacterales</taxon>
        <taxon>Ktedonosporobacteraceae</taxon>
        <taxon>Ktedonosporobacter</taxon>
    </lineage>
</organism>